<dbReference type="Proteomes" id="UP001365542">
    <property type="component" value="Unassembled WGS sequence"/>
</dbReference>
<feature type="region of interest" description="Disordered" evidence="1">
    <location>
        <begin position="324"/>
        <end position="343"/>
    </location>
</feature>
<feature type="compositionally biased region" description="Acidic residues" evidence="1">
    <location>
        <begin position="277"/>
        <end position="291"/>
    </location>
</feature>
<comment type="caution">
    <text evidence="2">The sequence shown here is derived from an EMBL/GenBank/DDBJ whole genome shotgun (WGS) entry which is preliminary data.</text>
</comment>
<protein>
    <submittedName>
        <fullName evidence="2">Uncharacterized protein</fullName>
    </submittedName>
</protein>
<evidence type="ECO:0000313" key="3">
    <source>
        <dbReference type="Proteomes" id="UP001365542"/>
    </source>
</evidence>
<name>A0AAV9XD18_9PEZI</name>
<evidence type="ECO:0000256" key="1">
    <source>
        <dbReference type="SAM" id="MobiDB-lite"/>
    </source>
</evidence>
<organism evidence="2 3">
    <name type="scientific">Orbilia ellipsospora</name>
    <dbReference type="NCBI Taxonomy" id="2528407"/>
    <lineage>
        <taxon>Eukaryota</taxon>
        <taxon>Fungi</taxon>
        <taxon>Dikarya</taxon>
        <taxon>Ascomycota</taxon>
        <taxon>Pezizomycotina</taxon>
        <taxon>Orbiliomycetes</taxon>
        <taxon>Orbiliales</taxon>
        <taxon>Orbiliaceae</taxon>
        <taxon>Orbilia</taxon>
    </lineage>
</organism>
<feature type="region of interest" description="Disordered" evidence="1">
    <location>
        <begin position="243"/>
        <end position="264"/>
    </location>
</feature>
<dbReference type="AlphaFoldDB" id="A0AAV9XD18"/>
<accession>A0AAV9XD18</accession>
<feature type="region of interest" description="Disordered" evidence="1">
    <location>
        <begin position="277"/>
        <end position="305"/>
    </location>
</feature>
<evidence type="ECO:0000313" key="2">
    <source>
        <dbReference type="EMBL" id="KAK6539942.1"/>
    </source>
</evidence>
<reference evidence="2 3" key="1">
    <citation type="submission" date="2019-10" db="EMBL/GenBank/DDBJ databases">
        <authorList>
            <person name="Palmer J.M."/>
        </authorList>
    </citation>
    <scope>NUCLEOTIDE SEQUENCE [LARGE SCALE GENOMIC DNA]</scope>
    <source>
        <strain evidence="2 3">TWF694</strain>
    </source>
</reference>
<sequence>MGLSSLRAGRCFAKCSVAIACMLISMALSIKITLPMTPYWTAYIHGQAMPLSLVGAEIDNFKLVTTDICPVGGGAGYAQANPDKYPRSLSFLMNILDEGIRRFSLVNDMIQGGDDTVSQAQLDRYWFSSASQAQDVLNGMIQRRDAFLNYFNMLQVSSVLINATPGRMTPSWRTPYENRVGLAGHIAQAIGDGMGNVTFETEGKQMFVMALVNLVRYLDNANDAADEALDWTGDYLEQGDFPQLVADLGPSGRQGNGNTNGQNMHMEEELDDEVIDSVNEDGGSDNNDNADDGYRQDQVQAEGARDARAEIMDRIVDAIQNAIENDSSRTTSESEPEEPPFSLGDVFDRMAVWMDCWRQAVLRIIEALDYLEGVPHPPIWMTLEEE</sequence>
<keyword evidence="3" id="KW-1185">Reference proteome</keyword>
<gene>
    <name evidence="2" type="ORF">TWF694_008776</name>
</gene>
<proteinExistence type="predicted"/>
<dbReference type="EMBL" id="JAVHJO010000005">
    <property type="protein sequence ID" value="KAK6539942.1"/>
    <property type="molecule type" value="Genomic_DNA"/>
</dbReference>